<evidence type="ECO:0000313" key="1">
    <source>
        <dbReference type="EMBL" id="VDM21812.1"/>
    </source>
</evidence>
<accession>A0A0R3WQL9</accession>
<evidence type="ECO:0000313" key="2">
    <source>
        <dbReference type="Proteomes" id="UP000274429"/>
    </source>
</evidence>
<evidence type="ECO:0000313" key="3">
    <source>
        <dbReference type="WBParaSite" id="TTAC_0000305901-mRNA-1"/>
    </source>
</evidence>
<reference evidence="3" key="1">
    <citation type="submission" date="2017-02" db="UniProtKB">
        <authorList>
            <consortium name="WormBaseParasite"/>
        </authorList>
    </citation>
    <scope>IDENTIFICATION</scope>
</reference>
<dbReference type="Proteomes" id="UP000274429">
    <property type="component" value="Unassembled WGS sequence"/>
</dbReference>
<organism evidence="3">
    <name type="scientific">Hydatigena taeniaeformis</name>
    <name type="common">Feline tapeworm</name>
    <name type="synonym">Taenia taeniaeformis</name>
    <dbReference type="NCBI Taxonomy" id="6205"/>
    <lineage>
        <taxon>Eukaryota</taxon>
        <taxon>Metazoa</taxon>
        <taxon>Spiralia</taxon>
        <taxon>Lophotrochozoa</taxon>
        <taxon>Platyhelminthes</taxon>
        <taxon>Cestoda</taxon>
        <taxon>Eucestoda</taxon>
        <taxon>Cyclophyllidea</taxon>
        <taxon>Taeniidae</taxon>
        <taxon>Hydatigera</taxon>
    </lineage>
</organism>
<reference evidence="1 2" key="2">
    <citation type="submission" date="2018-11" db="EMBL/GenBank/DDBJ databases">
        <authorList>
            <consortium name="Pathogen Informatics"/>
        </authorList>
    </citation>
    <scope>NUCLEOTIDE SEQUENCE [LARGE SCALE GENOMIC DNA]</scope>
</reference>
<keyword evidence="2" id="KW-1185">Reference proteome</keyword>
<name>A0A0R3WQL9_HYDTA</name>
<sequence length="159" mass="18238">MMNRYTEKTANCPDAEMLEAFRTGHYQGRGCFSRLPLRTFDCDWSAAFNGGKANVQHPHFRWACGSLGFDVGLNNPAFTVEDNRTRLLSTCTVIGFECLSSLSKLTVTSVRFELQMVDRNFGYLYWLQLLGRAFEGRWVVPLQARMANCRHFLQHLTVE</sequence>
<gene>
    <name evidence="1" type="ORF">TTAC_LOCUS3044</name>
</gene>
<dbReference type="EMBL" id="UYWX01001842">
    <property type="protein sequence ID" value="VDM21812.1"/>
    <property type="molecule type" value="Genomic_DNA"/>
</dbReference>
<proteinExistence type="predicted"/>
<dbReference type="WBParaSite" id="TTAC_0000305901-mRNA-1">
    <property type="protein sequence ID" value="TTAC_0000305901-mRNA-1"/>
    <property type="gene ID" value="TTAC_0000305901"/>
</dbReference>
<dbReference type="AlphaFoldDB" id="A0A0R3WQL9"/>
<protein>
    <submittedName>
        <fullName evidence="3">DUF1990 domain-containing protein</fullName>
    </submittedName>
</protein>